<dbReference type="Gene3D" id="3.40.50.2300">
    <property type="match status" value="1"/>
</dbReference>
<protein>
    <submittedName>
        <fullName evidence="3">Low molecular weight phosphatase</fullName>
    </submittedName>
</protein>
<feature type="domain" description="Phosphotyrosine protein phosphatase I" evidence="2">
    <location>
        <begin position="17"/>
        <end position="192"/>
    </location>
</feature>
<dbReference type="InterPro" id="IPR023485">
    <property type="entry name" value="Ptyr_pPase"/>
</dbReference>
<dbReference type="Pfam" id="PF01451">
    <property type="entry name" value="LMWPc"/>
    <property type="match status" value="1"/>
</dbReference>
<comment type="caution">
    <text evidence="3">The sequence shown here is derived from an EMBL/GenBank/DDBJ whole genome shotgun (WGS) entry which is preliminary data.</text>
</comment>
<dbReference type="EMBL" id="JBBJCI010000217">
    <property type="protein sequence ID" value="KAK7240100.1"/>
    <property type="molecule type" value="Genomic_DNA"/>
</dbReference>
<evidence type="ECO:0000313" key="4">
    <source>
        <dbReference type="Proteomes" id="UP001363151"/>
    </source>
</evidence>
<reference evidence="3 4" key="1">
    <citation type="submission" date="2024-03" db="EMBL/GenBank/DDBJ databases">
        <title>Aureococcus anophagefferens CCMP1851 and Kratosvirus quantuckense: Draft genome of a second virus-susceptible host strain in the model system.</title>
        <authorList>
            <person name="Chase E."/>
            <person name="Truchon A.R."/>
            <person name="Schepens W."/>
            <person name="Wilhelm S.W."/>
        </authorList>
    </citation>
    <scope>NUCLEOTIDE SEQUENCE [LARGE SCALE GENOMIC DNA]</scope>
    <source>
        <strain evidence="3 4">CCMP1851</strain>
    </source>
</reference>
<dbReference type="SMART" id="SM00226">
    <property type="entry name" value="LMWPc"/>
    <property type="match status" value="1"/>
</dbReference>
<organism evidence="3 4">
    <name type="scientific">Aureococcus anophagefferens</name>
    <name type="common">Harmful bloom alga</name>
    <dbReference type="NCBI Taxonomy" id="44056"/>
    <lineage>
        <taxon>Eukaryota</taxon>
        <taxon>Sar</taxon>
        <taxon>Stramenopiles</taxon>
        <taxon>Ochrophyta</taxon>
        <taxon>Pelagophyceae</taxon>
        <taxon>Pelagomonadales</taxon>
        <taxon>Pelagomonadaceae</taxon>
        <taxon>Aureococcus</taxon>
    </lineage>
</organism>
<evidence type="ECO:0000313" key="3">
    <source>
        <dbReference type="EMBL" id="KAK7240100.1"/>
    </source>
</evidence>
<keyword evidence="1" id="KW-0059">Arsenical resistance</keyword>
<dbReference type="PANTHER" id="PTHR43428:SF1">
    <property type="entry name" value="ARSENATE REDUCTASE"/>
    <property type="match status" value="1"/>
</dbReference>
<sequence length="212" mass="23441">MGVPQSKEIAHGEEYAKNVMFLCNHNSCRSQMADGWMRHLRGDASVGCASAGIVGGTAVKPGAITARARRREPFFSRNGPSARRANEIRETTENERFGAARARRVMKEVGVDISDFTSDAVADYDPADFDIVISCCGCGKKLDPEDKIAWKKREAFYDWALDDPPAIDPGDLSEYRRVRDEVKAKCIELLEKIESDELGNRENEGGCYGCLA</sequence>
<gene>
    <name evidence="3" type="ORF">SO694_00116098</name>
</gene>
<proteinExistence type="predicted"/>
<dbReference type="InterPro" id="IPR036196">
    <property type="entry name" value="Ptyr_pPase_sf"/>
</dbReference>
<keyword evidence="4" id="KW-1185">Reference proteome</keyword>
<dbReference type="PANTHER" id="PTHR43428">
    <property type="entry name" value="ARSENATE REDUCTASE"/>
    <property type="match status" value="1"/>
</dbReference>
<name>A0ABR1FWN8_AURAN</name>
<accession>A0ABR1FWN8</accession>
<evidence type="ECO:0000256" key="1">
    <source>
        <dbReference type="ARBA" id="ARBA00022849"/>
    </source>
</evidence>
<evidence type="ECO:0000259" key="2">
    <source>
        <dbReference type="SMART" id="SM00226"/>
    </source>
</evidence>
<dbReference type="SUPFAM" id="SSF52788">
    <property type="entry name" value="Phosphotyrosine protein phosphatases I"/>
    <property type="match status" value="2"/>
</dbReference>
<dbReference type="Proteomes" id="UP001363151">
    <property type="component" value="Unassembled WGS sequence"/>
</dbReference>